<dbReference type="EMBL" id="KK852564">
    <property type="protein sequence ID" value="KDR21273.1"/>
    <property type="molecule type" value="Genomic_DNA"/>
</dbReference>
<protein>
    <submittedName>
        <fullName evidence="1">Uncharacterized protein</fullName>
    </submittedName>
</protein>
<sequence length="48" mass="5530">MMAYKGRGGKASDVLKLGSRWSRSHYCFRDSDTQKVPLSFQRLTCFDV</sequence>
<accession>A0A067RE24</accession>
<gene>
    <name evidence="1" type="ORF">L798_04216</name>
</gene>
<dbReference type="Proteomes" id="UP000027135">
    <property type="component" value="Unassembled WGS sequence"/>
</dbReference>
<dbReference type="InParanoid" id="A0A067RE24"/>
<organism evidence="1 2">
    <name type="scientific">Zootermopsis nevadensis</name>
    <name type="common">Dampwood termite</name>
    <dbReference type="NCBI Taxonomy" id="136037"/>
    <lineage>
        <taxon>Eukaryota</taxon>
        <taxon>Metazoa</taxon>
        <taxon>Ecdysozoa</taxon>
        <taxon>Arthropoda</taxon>
        <taxon>Hexapoda</taxon>
        <taxon>Insecta</taxon>
        <taxon>Pterygota</taxon>
        <taxon>Neoptera</taxon>
        <taxon>Polyneoptera</taxon>
        <taxon>Dictyoptera</taxon>
        <taxon>Blattodea</taxon>
        <taxon>Blattoidea</taxon>
        <taxon>Termitoidae</taxon>
        <taxon>Termopsidae</taxon>
        <taxon>Zootermopsis</taxon>
    </lineage>
</organism>
<evidence type="ECO:0000313" key="2">
    <source>
        <dbReference type="Proteomes" id="UP000027135"/>
    </source>
</evidence>
<reference evidence="1 2" key="1">
    <citation type="journal article" date="2014" name="Nat. Commun.">
        <title>Molecular traces of alternative social organization in a termite genome.</title>
        <authorList>
            <person name="Terrapon N."/>
            <person name="Li C."/>
            <person name="Robertson H.M."/>
            <person name="Ji L."/>
            <person name="Meng X."/>
            <person name="Booth W."/>
            <person name="Chen Z."/>
            <person name="Childers C.P."/>
            <person name="Glastad K.M."/>
            <person name="Gokhale K."/>
            <person name="Gowin J."/>
            <person name="Gronenberg W."/>
            <person name="Hermansen R.A."/>
            <person name="Hu H."/>
            <person name="Hunt B.G."/>
            <person name="Huylmans A.K."/>
            <person name="Khalil S.M."/>
            <person name="Mitchell R.D."/>
            <person name="Munoz-Torres M.C."/>
            <person name="Mustard J.A."/>
            <person name="Pan H."/>
            <person name="Reese J.T."/>
            <person name="Scharf M.E."/>
            <person name="Sun F."/>
            <person name="Vogel H."/>
            <person name="Xiao J."/>
            <person name="Yang W."/>
            <person name="Yang Z."/>
            <person name="Yang Z."/>
            <person name="Zhou J."/>
            <person name="Zhu J."/>
            <person name="Brent C.S."/>
            <person name="Elsik C.G."/>
            <person name="Goodisman M.A."/>
            <person name="Liberles D.A."/>
            <person name="Roe R.M."/>
            <person name="Vargo E.L."/>
            <person name="Vilcinskas A."/>
            <person name="Wang J."/>
            <person name="Bornberg-Bauer E."/>
            <person name="Korb J."/>
            <person name="Zhang G."/>
            <person name="Liebig J."/>
        </authorList>
    </citation>
    <scope>NUCLEOTIDE SEQUENCE [LARGE SCALE GENOMIC DNA]</scope>
    <source>
        <tissue evidence="1">Whole organism</tissue>
    </source>
</reference>
<dbReference type="AlphaFoldDB" id="A0A067RE24"/>
<name>A0A067RE24_ZOONE</name>
<evidence type="ECO:0000313" key="1">
    <source>
        <dbReference type="EMBL" id="KDR21273.1"/>
    </source>
</evidence>
<keyword evidence="2" id="KW-1185">Reference proteome</keyword>
<proteinExistence type="predicted"/>